<feature type="domain" description="Peptidase M16 N-terminal" evidence="3">
    <location>
        <begin position="41"/>
        <end position="188"/>
    </location>
</feature>
<sequence>MRKTLLAVALAGMVAMAPVYAQSIQVPKIQFSERVLANGLRVISVPDNTNPTVSVQVWYDVGSKNDPQGRSGFAHLFEHIMFKSTKNMKSEQFDRMTEDVGGMNNASTSDDYTNYFESVPANHLQRLLWAEAERLSNLNVDEANFKSERAVVQEEYRQSVLSNPYGRLFNAISTYSYTAHPYKRSTIGSIEDLDAASVQDVIDFHKTYYRPDNAVLIVSGNFDQKQLDGWVDQYFAWIPKPATAIPRVTVKEPARTADKRYTVKSPSAPTPGVVVDWLVPPANNADMAALDVASALLSQGESSRFYQRLVYKEQVALQASAALDARTDTGLFYLLAILNAGHQPAEAEAMMLDEVRKLATGEISDAELDKVKTQVLTSRLTRMQSAQGKGMMLGSALIIEGDASRANTGLDEFQRVTAADVQRVLKKYVLDGKKVTIDYLPEQTAAADSKGAAK</sequence>
<dbReference type="InterPro" id="IPR011249">
    <property type="entry name" value="Metalloenz_LuxS/M16"/>
</dbReference>
<evidence type="ECO:0000256" key="1">
    <source>
        <dbReference type="ARBA" id="ARBA00007261"/>
    </source>
</evidence>
<gene>
    <name evidence="5" type="ORF">H8L67_01470</name>
</gene>
<feature type="signal peptide" evidence="2">
    <location>
        <begin position="1"/>
        <end position="21"/>
    </location>
</feature>
<proteinExistence type="inferred from homology"/>
<keyword evidence="6" id="KW-1185">Reference proteome</keyword>
<reference evidence="5 6" key="1">
    <citation type="submission" date="2021-08" db="EMBL/GenBank/DDBJ databases">
        <title>Lysobacter sp. strain CJ11 Genome sequencing and assembly.</title>
        <authorList>
            <person name="Kim I."/>
        </authorList>
    </citation>
    <scope>NUCLEOTIDE SEQUENCE [LARGE SCALE GENOMIC DNA]</scope>
    <source>
        <strain evidence="5 6">CJ11</strain>
    </source>
</reference>
<dbReference type="PANTHER" id="PTHR11851:SF49">
    <property type="entry name" value="MITOCHONDRIAL-PROCESSING PEPTIDASE SUBUNIT ALPHA"/>
    <property type="match status" value="1"/>
</dbReference>
<dbReference type="InterPro" id="IPR007863">
    <property type="entry name" value="Peptidase_M16_C"/>
</dbReference>
<protein>
    <submittedName>
        <fullName evidence="5">Insulinase family protein</fullName>
    </submittedName>
</protein>
<evidence type="ECO:0000313" key="6">
    <source>
        <dbReference type="Proteomes" id="UP000824755"/>
    </source>
</evidence>
<dbReference type="Gene3D" id="3.30.830.10">
    <property type="entry name" value="Metalloenzyme, LuxS/M16 peptidase-like"/>
    <property type="match status" value="2"/>
</dbReference>
<dbReference type="SUPFAM" id="SSF63411">
    <property type="entry name" value="LuxS/MPP-like metallohydrolase"/>
    <property type="match status" value="2"/>
</dbReference>
<comment type="similarity">
    <text evidence="1">Belongs to the peptidase M16 family.</text>
</comment>
<dbReference type="PANTHER" id="PTHR11851">
    <property type="entry name" value="METALLOPROTEASE"/>
    <property type="match status" value="1"/>
</dbReference>
<dbReference type="RefSeq" id="WP_220380037.1">
    <property type="nucleotide sequence ID" value="NZ_CP080544.1"/>
</dbReference>
<evidence type="ECO:0000259" key="4">
    <source>
        <dbReference type="Pfam" id="PF05193"/>
    </source>
</evidence>
<dbReference type="EMBL" id="CP080544">
    <property type="protein sequence ID" value="QYR53219.1"/>
    <property type="molecule type" value="Genomic_DNA"/>
</dbReference>
<dbReference type="Pfam" id="PF00675">
    <property type="entry name" value="Peptidase_M16"/>
    <property type="match status" value="1"/>
</dbReference>
<organism evidence="5 6">
    <name type="scientific">Lysobacter soyae</name>
    <dbReference type="NCBI Taxonomy" id="2764185"/>
    <lineage>
        <taxon>Bacteria</taxon>
        <taxon>Pseudomonadati</taxon>
        <taxon>Pseudomonadota</taxon>
        <taxon>Gammaproteobacteria</taxon>
        <taxon>Lysobacterales</taxon>
        <taxon>Lysobacteraceae</taxon>
        <taxon>Lysobacter</taxon>
    </lineage>
</organism>
<feature type="chain" id="PRO_5046405840" evidence="2">
    <location>
        <begin position="22"/>
        <end position="454"/>
    </location>
</feature>
<keyword evidence="2" id="KW-0732">Signal</keyword>
<dbReference type="InterPro" id="IPR011765">
    <property type="entry name" value="Pept_M16_N"/>
</dbReference>
<dbReference type="Proteomes" id="UP000824755">
    <property type="component" value="Chromosome"/>
</dbReference>
<evidence type="ECO:0000256" key="2">
    <source>
        <dbReference type="SAM" id="SignalP"/>
    </source>
</evidence>
<accession>A0ABX8WQV8</accession>
<name>A0ABX8WQV8_9GAMM</name>
<dbReference type="InterPro" id="IPR050361">
    <property type="entry name" value="MPP/UQCRC_Complex"/>
</dbReference>
<evidence type="ECO:0000259" key="3">
    <source>
        <dbReference type="Pfam" id="PF00675"/>
    </source>
</evidence>
<feature type="domain" description="Peptidase M16 C-terminal" evidence="4">
    <location>
        <begin position="197"/>
        <end position="374"/>
    </location>
</feature>
<dbReference type="Pfam" id="PF05193">
    <property type="entry name" value="Peptidase_M16_C"/>
    <property type="match status" value="1"/>
</dbReference>
<evidence type="ECO:0000313" key="5">
    <source>
        <dbReference type="EMBL" id="QYR53219.1"/>
    </source>
</evidence>